<reference evidence="4 5" key="1">
    <citation type="submission" date="2023-06" db="EMBL/GenBank/DDBJ databases">
        <title>Pelomonas sp. PFR6 16S ribosomal RNA gene Genome sequencing and assembly.</title>
        <authorList>
            <person name="Woo H."/>
        </authorList>
    </citation>
    <scope>NUCLEOTIDE SEQUENCE [LARGE SCALE GENOMIC DNA]</scope>
    <source>
        <strain evidence="4 5">PFR6</strain>
    </source>
</reference>
<comment type="caution">
    <text evidence="4">The sequence shown here is derived from an EMBL/GenBank/DDBJ whole genome shotgun (WGS) entry which is preliminary data.</text>
</comment>
<dbReference type="CDD" id="cd04458">
    <property type="entry name" value="CSP_CDS"/>
    <property type="match status" value="1"/>
</dbReference>
<keyword evidence="1" id="KW-0597">Phosphoprotein</keyword>
<dbReference type="InterPro" id="IPR052069">
    <property type="entry name" value="Ca-reg_mRNA-binding_domain"/>
</dbReference>
<organism evidence="4 5">
    <name type="scientific">Roseateles violae</name>
    <dbReference type="NCBI Taxonomy" id="3058042"/>
    <lineage>
        <taxon>Bacteria</taxon>
        <taxon>Pseudomonadati</taxon>
        <taxon>Pseudomonadota</taxon>
        <taxon>Betaproteobacteria</taxon>
        <taxon>Burkholderiales</taxon>
        <taxon>Sphaerotilaceae</taxon>
        <taxon>Roseateles</taxon>
    </lineage>
</organism>
<evidence type="ECO:0000256" key="1">
    <source>
        <dbReference type="ARBA" id="ARBA00022553"/>
    </source>
</evidence>
<dbReference type="InterPro" id="IPR002059">
    <property type="entry name" value="CSP_DNA-bd"/>
</dbReference>
<feature type="transmembrane region" description="Helical" evidence="2">
    <location>
        <begin position="111"/>
        <end position="128"/>
    </location>
</feature>
<keyword evidence="2" id="KW-0472">Membrane</keyword>
<dbReference type="SUPFAM" id="SSF50249">
    <property type="entry name" value="Nucleic acid-binding proteins"/>
    <property type="match status" value="1"/>
</dbReference>
<dbReference type="PROSITE" id="PS51857">
    <property type="entry name" value="CSD_2"/>
    <property type="match status" value="1"/>
</dbReference>
<accession>A0ABT8DP89</accession>
<sequence length="204" mass="22358">MREEGQLVQWDDAKGYGFIQPDGGGPRLFVHAQAFASRAQRPRAGERLSYEPGLDAQGKRRALKVRGQRAEPAAAPAGRGSGGGSGALWLVPGFAAFYLLCHLRWPLPPALWGGYMAMSLASFIVYAGDKRAARLGQRRVAENSLHLLALACGWPGALLARQLLRHKSSKPAFARRFWLSVAANCLLFVLIFTPLPAWMRQFFG</sequence>
<evidence type="ECO:0000256" key="2">
    <source>
        <dbReference type="SAM" id="Phobius"/>
    </source>
</evidence>
<protein>
    <submittedName>
        <fullName evidence="4">Cold shock and DUF1294 domain-containing protein</fullName>
    </submittedName>
</protein>
<keyword evidence="2" id="KW-1133">Transmembrane helix</keyword>
<dbReference type="InterPro" id="IPR010718">
    <property type="entry name" value="DUF1294"/>
</dbReference>
<proteinExistence type="predicted"/>
<feature type="domain" description="CSD" evidence="3">
    <location>
        <begin position="2"/>
        <end position="67"/>
    </location>
</feature>
<dbReference type="Proteomes" id="UP001228044">
    <property type="component" value="Unassembled WGS sequence"/>
</dbReference>
<dbReference type="PANTHER" id="PTHR12962">
    <property type="entry name" value="CALCIUM-REGULATED HEAT STABLE PROTEIN CRHSP-24-RELATED"/>
    <property type="match status" value="1"/>
</dbReference>
<dbReference type="InterPro" id="IPR011129">
    <property type="entry name" value="CSD"/>
</dbReference>
<dbReference type="InterPro" id="IPR012340">
    <property type="entry name" value="NA-bd_OB-fold"/>
</dbReference>
<evidence type="ECO:0000313" key="5">
    <source>
        <dbReference type="Proteomes" id="UP001228044"/>
    </source>
</evidence>
<keyword evidence="5" id="KW-1185">Reference proteome</keyword>
<evidence type="ECO:0000259" key="3">
    <source>
        <dbReference type="PROSITE" id="PS51857"/>
    </source>
</evidence>
<dbReference type="PANTHER" id="PTHR12962:SF1">
    <property type="entry name" value="COLD SHOCK DOMAIN-CONTAINING PROTEIN CG9705"/>
    <property type="match status" value="1"/>
</dbReference>
<dbReference type="RefSeq" id="WP_290358465.1">
    <property type="nucleotide sequence ID" value="NZ_JAUHHC010000002.1"/>
</dbReference>
<feature type="transmembrane region" description="Helical" evidence="2">
    <location>
        <begin position="177"/>
        <end position="198"/>
    </location>
</feature>
<dbReference type="Pfam" id="PF06961">
    <property type="entry name" value="DUF1294"/>
    <property type="match status" value="1"/>
</dbReference>
<feature type="transmembrane region" description="Helical" evidence="2">
    <location>
        <begin position="87"/>
        <end position="105"/>
    </location>
</feature>
<dbReference type="Gene3D" id="2.40.50.140">
    <property type="entry name" value="Nucleic acid-binding proteins"/>
    <property type="match status" value="1"/>
</dbReference>
<dbReference type="Pfam" id="PF00313">
    <property type="entry name" value="CSD"/>
    <property type="match status" value="1"/>
</dbReference>
<name>A0ABT8DP89_9BURK</name>
<gene>
    <name evidence="4" type="ORF">QWJ38_07660</name>
</gene>
<keyword evidence="2" id="KW-0812">Transmembrane</keyword>
<dbReference type="SMART" id="SM00357">
    <property type="entry name" value="CSP"/>
    <property type="match status" value="1"/>
</dbReference>
<evidence type="ECO:0000313" key="4">
    <source>
        <dbReference type="EMBL" id="MDN3920154.1"/>
    </source>
</evidence>
<dbReference type="EMBL" id="JAUHHC010000002">
    <property type="protein sequence ID" value="MDN3920154.1"/>
    <property type="molecule type" value="Genomic_DNA"/>
</dbReference>